<reference evidence="1" key="1">
    <citation type="submission" date="2023-11" db="EMBL/GenBank/DDBJ databases">
        <authorList>
            <person name="Poullet M."/>
        </authorList>
    </citation>
    <scope>NUCLEOTIDE SEQUENCE</scope>
    <source>
        <strain evidence="1">E1834</strain>
    </source>
</reference>
<accession>A0ACB0XM68</accession>
<comment type="caution">
    <text evidence="1">The sequence shown here is derived from an EMBL/GenBank/DDBJ whole genome shotgun (WGS) entry which is preliminary data.</text>
</comment>
<sequence length="106" mass="12112">MAMIATIHPYKNENGMSYNQRRTSSSTTSTEREQQPYTSGIFRIEDVTDDPRVSITGLFFKSKYLVVPSGVFSFLLFSFRGTVGAFFLFLSVHPHFLIYGEGRNLR</sequence>
<organism evidence="1 2">
    <name type="scientific">Meloidogyne enterolobii</name>
    <name type="common">Root-knot nematode worm</name>
    <name type="synonym">Meloidogyne mayaguensis</name>
    <dbReference type="NCBI Taxonomy" id="390850"/>
    <lineage>
        <taxon>Eukaryota</taxon>
        <taxon>Metazoa</taxon>
        <taxon>Ecdysozoa</taxon>
        <taxon>Nematoda</taxon>
        <taxon>Chromadorea</taxon>
        <taxon>Rhabditida</taxon>
        <taxon>Tylenchina</taxon>
        <taxon>Tylenchomorpha</taxon>
        <taxon>Tylenchoidea</taxon>
        <taxon>Meloidogynidae</taxon>
        <taxon>Meloidogyninae</taxon>
        <taxon>Meloidogyne</taxon>
    </lineage>
</organism>
<dbReference type="Proteomes" id="UP001497535">
    <property type="component" value="Unassembled WGS sequence"/>
</dbReference>
<gene>
    <name evidence="1" type="ORF">MENTE1834_LOCUS1036</name>
</gene>
<dbReference type="EMBL" id="CAVMJV010000001">
    <property type="protein sequence ID" value="CAK5008367.1"/>
    <property type="molecule type" value="Genomic_DNA"/>
</dbReference>
<proteinExistence type="predicted"/>
<protein>
    <submittedName>
        <fullName evidence="1">Uncharacterized protein</fullName>
    </submittedName>
</protein>
<name>A0ACB0XM68_MELEN</name>
<keyword evidence="2" id="KW-1185">Reference proteome</keyword>
<evidence type="ECO:0000313" key="1">
    <source>
        <dbReference type="EMBL" id="CAK5008367.1"/>
    </source>
</evidence>
<evidence type="ECO:0000313" key="2">
    <source>
        <dbReference type="Proteomes" id="UP001497535"/>
    </source>
</evidence>